<gene>
    <name evidence="21" type="primary">ND5</name>
</gene>
<evidence type="ECO:0000259" key="20">
    <source>
        <dbReference type="Pfam" id="PF06455"/>
    </source>
</evidence>
<evidence type="ECO:0000256" key="9">
    <source>
        <dbReference type="ARBA" id="ARBA00022982"/>
    </source>
</evidence>
<evidence type="ECO:0000256" key="7">
    <source>
        <dbReference type="ARBA" id="ARBA00022792"/>
    </source>
</evidence>
<dbReference type="InterPro" id="IPR003945">
    <property type="entry name" value="NU5C-like"/>
</dbReference>
<sequence>MTLIMHSSLLLIFLILMYPLLTTLNPNQQESKLAEMTKTAVSSAFLISLLPLMIFLNLKTEGIITNWHWMNTQTFDINISFKFDHYSLIFVPIALYVTWSIMEFALWYMHSDPYINRFFKYLLTFLVAMIILVTANNMFQLFIGWEGVGIMSFLLIGWWHGRADANTAALQAVIYNRVGDIGLIMTMAWLAMNLNSWEIQQIFTLSKDFNMTIPLMGLALAATGKSAQFGLHPWLPAAMEGPTPVSALLHSSTMVVAGIFLLIRLHPLMENNQMALTTCLCLGALTSLFTATCALTQNDIKKIVAFSTSSQLGLMMVTIGLNQPQLAFLHICTHAFFKAMLFLCSGSIIHSLNDEQDIRKMGGLFNYMPATSTYFTIGSLALTGTPFLAGFFSKDAIIEALNTSYLNAWALILTLIATSFTAVYSFRLVYFVIMGTPRFLPLSPINENNPLVINPIQRLAWGSIIAGFIITNNFLPMKTPIMTMPTTLKTAALFVTITGVLIAMELANMTSKQVKINPIITTHHFSNMLGFYPMLMHRFMPKLKLILGQSVATQLDKTWLETIGPKGLAITQTVLAKITNDISRGMIKTYLTIFLLTLILATIPIIF</sequence>
<keyword evidence="6 16" id="KW-0812">Transmembrane</keyword>
<evidence type="ECO:0000256" key="5">
    <source>
        <dbReference type="ARBA" id="ARBA00022660"/>
    </source>
</evidence>
<feature type="transmembrane region" description="Helical" evidence="16">
    <location>
        <begin position="587"/>
        <end position="606"/>
    </location>
</feature>
<keyword evidence="9" id="KW-0249">Electron transport</keyword>
<feature type="chain" id="PRO_5003706234" description="NADH-ubiquinone oxidoreductase chain 5" evidence="17">
    <location>
        <begin position="24"/>
        <end position="607"/>
    </location>
</feature>
<evidence type="ECO:0000256" key="17">
    <source>
        <dbReference type="SAM" id="SignalP"/>
    </source>
</evidence>
<keyword evidence="14 16" id="KW-0472">Membrane</keyword>
<feature type="domain" description="NADH-Ubiquinone oxidoreductase (complex I) chain 5 N-terminal" evidence="19">
    <location>
        <begin position="69"/>
        <end position="119"/>
    </location>
</feature>
<evidence type="ECO:0000256" key="15">
    <source>
        <dbReference type="ARBA" id="ARBA00049551"/>
    </source>
</evidence>
<evidence type="ECO:0000256" key="16">
    <source>
        <dbReference type="RuleBase" id="RU003404"/>
    </source>
</evidence>
<organism evidence="21">
    <name type="scientific">Henicorhynchus ornatipinnis</name>
    <dbReference type="NCBI Taxonomy" id="1204402"/>
    <lineage>
        <taxon>Eukaryota</taxon>
        <taxon>Metazoa</taxon>
        <taxon>Chordata</taxon>
        <taxon>Craniata</taxon>
        <taxon>Vertebrata</taxon>
        <taxon>Euteleostomi</taxon>
        <taxon>Actinopterygii</taxon>
        <taxon>Neopterygii</taxon>
        <taxon>Teleostei</taxon>
        <taxon>Ostariophysi</taxon>
        <taxon>Cypriniformes</taxon>
        <taxon>Cyprinidae</taxon>
        <taxon>Labeoninae</taxon>
        <taxon>'Osteochilini'</taxon>
        <taxon>Henicorhynchus</taxon>
    </lineage>
</organism>
<keyword evidence="12 16" id="KW-0830">Ubiquinone</keyword>
<dbReference type="Pfam" id="PF00361">
    <property type="entry name" value="Proton_antipo_M"/>
    <property type="match status" value="1"/>
</dbReference>
<keyword evidence="4 16" id="KW-0813">Transport</keyword>
<dbReference type="GO" id="GO:0003954">
    <property type="term" value="F:NADH dehydrogenase activity"/>
    <property type="evidence" value="ECO:0007669"/>
    <property type="project" value="TreeGrafter"/>
</dbReference>
<dbReference type="InterPro" id="IPR010934">
    <property type="entry name" value="NADH_DH_su5_C"/>
</dbReference>
<feature type="transmembrane region" description="Helical" evidence="16">
    <location>
        <begin position="405"/>
        <end position="433"/>
    </location>
</feature>
<feature type="transmembrane region" description="Helical" evidence="16">
    <location>
        <begin position="173"/>
        <end position="192"/>
    </location>
</feature>
<feature type="transmembrane region" description="Helical" evidence="16">
    <location>
        <begin position="459"/>
        <end position="475"/>
    </location>
</feature>
<evidence type="ECO:0000256" key="13">
    <source>
        <dbReference type="ARBA" id="ARBA00023128"/>
    </source>
</evidence>
<feature type="transmembrane region" description="Helical" evidence="16">
    <location>
        <begin position="328"/>
        <end position="352"/>
    </location>
</feature>
<dbReference type="PANTHER" id="PTHR42829:SF2">
    <property type="entry name" value="NADH-UBIQUINONE OXIDOREDUCTASE CHAIN 5"/>
    <property type="match status" value="1"/>
</dbReference>
<dbReference type="Pfam" id="PF00662">
    <property type="entry name" value="Proton_antipo_N"/>
    <property type="match status" value="1"/>
</dbReference>
<feature type="transmembrane region" description="Helical" evidence="16">
    <location>
        <begin position="275"/>
        <end position="297"/>
    </location>
</feature>
<comment type="similarity">
    <text evidence="16">Belongs to the complex I subunit 5 family.</text>
</comment>
<keyword evidence="7" id="KW-0999">Mitochondrion inner membrane</keyword>
<dbReference type="InterPro" id="IPR001516">
    <property type="entry name" value="Proton_antipo_N"/>
</dbReference>
<evidence type="ECO:0000256" key="6">
    <source>
        <dbReference type="ARBA" id="ARBA00022692"/>
    </source>
</evidence>
<evidence type="ECO:0000256" key="3">
    <source>
        <dbReference type="ARBA" id="ARBA00021096"/>
    </source>
</evidence>
<dbReference type="InterPro" id="IPR001750">
    <property type="entry name" value="ND/Mrp_TM"/>
</dbReference>
<feature type="transmembrane region" description="Helical" evidence="16">
    <location>
        <begin position="372"/>
        <end position="393"/>
    </location>
</feature>
<feature type="domain" description="NADH:quinone oxidoreductase/Mrp antiporter transmembrane" evidence="18">
    <location>
        <begin position="135"/>
        <end position="419"/>
    </location>
</feature>
<feature type="transmembrane region" description="Helical" evidence="16">
    <location>
        <begin position="40"/>
        <end position="58"/>
    </location>
</feature>
<evidence type="ECO:0000256" key="12">
    <source>
        <dbReference type="ARBA" id="ARBA00023075"/>
    </source>
</evidence>
<feature type="transmembrane region" description="Helical" evidence="16">
    <location>
        <begin position="243"/>
        <end position="263"/>
    </location>
</feature>
<feature type="transmembrane region" description="Helical" evidence="16">
    <location>
        <begin position="142"/>
        <end position="161"/>
    </location>
</feature>
<dbReference type="PANTHER" id="PTHR42829">
    <property type="entry name" value="NADH-UBIQUINONE OXIDOREDUCTASE CHAIN 5"/>
    <property type="match status" value="1"/>
</dbReference>
<dbReference type="Pfam" id="PF06455">
    <property type="entry name" value="NADH5_C"/>
    <property type="match status" value="1"/>
</dbReference>
<keyword evidence="10 16" id="KW-1133">Transmembrane helix</keyword>
<evidence type="ECO:0000259" key="19">
    <source>
        <dbReference type="Pfam" id="PF00662"/>
    </source>
</evidence>
<dbReference type="EMBL" id="JX074435">
    <property type="protein sequence ID" value="AFN07156.1"/>
    <property type="molecule type" value="Genomic_DNA"/>
</dbReference>
<proteinExistence type="inferred from homology"/>
<dbReference type="GO" id="GO:0005743">
    <property type="term" value="C:mitochondrial inner membrane"/>
    <property type="evidence" value="ECO:0007669"/>
    <property type="project" value="UniProtKB-SubCell"/>
</dbReference>
<feature type="domain" description="NADH dehydrogenase subunit 5 C-terminal" evidence="20">
    <location>
        <begin position="424"/>
        <end position="603"/>
    </location>
</feature>
<evidence type="ECO:0000256" key="1">
    <source>
        <dbReference type="ARBA" id="ARBA00004448"/>
    </source>
</evidence>
<accession>I6UUK0</accession>
<dbReference type="AlphaFoldDB" id="I6UUK0"/>
<evidence type="ECO:0000256" key="2">
    <source>
        <dbReference type="ARBA" id="ARBA00012944"/>
    </source>
</evidence>
<geneLocation type="mitochondrion" evidence="21"/>
<evidence type="ECO:0000256" key="4">
    <source>
        <dbReference type="ARBA" id="ARBA00022448"/>
    </source>
</evidence>
<protein>
    <recommendedName>
        <fullName evidence="3 16">NADH-ubiquinone oxidoreductase chain 5</fullName>
        <ecNumber evidence="2 16">7.1.1.2</ecNumber>
    </recommendedName>
</protein>
<dbReference type="GO" id="GO:0015990">
    <property type="term" value="P:electron transport coupled proton transport"/>
    <property type="evidence" value="ECO:0007669"/>
    <property type="project" value="TreeGrafter"/>
</dbReference>
<evidence type="ECO:0000256" key="14">
    <source>
        <dbReference type="ARBA" id="ARBA00023136"/>
    </source>
</evidence>
<dbReference type="GO" id="GO:0008137">
    <property type="term" value="F:NADH dehydrogenase (ubiquinone) activity"/>
    <property type="evidence" value="ECO:0007669"/>
    <property type="project" value="UniProtKB-EC"/>
</dbReference>
<reference evidence="21" key="1">
    <citation type="journal article" date="2012" name="Mol. Phylogenet. Evol.">
        <title>Molecular phylogeny of the cyprinid tribe Labeonini (Teleostei: Cypriniformes).</title>
        <authorList>
            <person name="Yang L."/>
            <person name="Arunachalam M."/>
            <person name="Sado T."/>
            <person name="Levin B.A."/>
            <person name="Golubtsov A.S."/>
            <person name="Freyhof J."/>
            <person name="Friel J.P."/>
            <person name="Chen W.-J."/>
            <person name="Hirt M.V."/>
            <person name="Manickam R."/>
            <person name="Agnew M.K."/>
            <person name="Simons A.M."/>
            <person name="Saitoh K."/>
            <person name="Miya M."/>
            <person name="Mayden R.L."/>
            <person name="He"/>
            <person name="S"/>
        </authorList>
    </citation>
    <scope>NUCLEOTIDE SEQUENCE</scope>
    <source>
        <strain evidence="21">CTOL3955</strain>
    </source>
</reference>
<evidence type="ECO:0000256" key="11">
    <source>
        <dbReference type="ARBA" id="ARBA00023027"/>
    </source>
</evidence>
<keyword evidence="5" id="KW-0679">Respiratory chain</keyword>
<dbReference type="GO" id="GO:0042773">
    <property type="term" value="P:ATP synthesis coupled electron transport"/>
    <property type="evidence" value="ECO:0007669"/>
    <property type="project" value="InterPro"/>
</dbReference>
<keyword evidence="17" id="KW-0732">Signal</keyword>
<comment type="catalytic activity">
    <reaction evidence="15 16">
        <text>a ubiquinone + NADH + 5 H(+)(in) = a ubiquinol + NAD(+) + 4 H(+)(out)</text>
        <dbReference type="Rhea" id="RHEA:29091"/>
        <dbReference type="Rhea" id="RHEA-COMP:9565"/>
        <dbReference type="Rhea" id="RHEA-COMP:9566"/>
        <dbReference type="ChEBI" id="CHEBI:15378"/>
        <dbReference type="ChEBI" id="CHEBI:16389"/>
        <dbReference type="ChEBI" id="CHEBI:17976"/>
        <dbReference type="ChEBI" id="CHEBI:57540"/>
        <dbReference type="ChEBI" id="CHEBI:57945"/>
        <dbReference type="EC" id="7.1.1.2"/>
    </reaction>
</comment>
<keyword evidence="11 16" id="KW-0520">NAD</keyword>
<feature type="signal peptide" evidence="17">
    <location>
        <begin position="1"/>
        <end position="23"/>
    </location>
</feature>
<feature type="transmembrane region" description="Helical" evidence="16">
    <location>
        <begin position="487"/>
        <end position="504"/>
    </location>
</feature>
<evidence type="ECO:0000259" key="18">
    <source>
        <dbReference type="Pfam" id="PF00361"/>
    </source>
</evidence>
<evidence type="ECO:0000313" key="21">
    <source>
        <dbReference type="EMBL" id="AFN07156.1"/>
    </source>
</evidence>
<feature type="transmembrane region" description="Helical" evidence="16">
    <location>
        <begin position="86"/>
        <end position="106"/>
    </location>
</feature>
<keyword evidence="8" id="KW-1278">Translocase</keyword>
<keyword evidence="13 16" id="KW-0496">Mitochondrion</keyword>
<comment type="subcellular location">
    <subcellularLocation>
        <location evidence="1">Mitochondrion inner membrane</location>
        <topology evidence="1">Multi-pass membrane protein</topology>
    </subcellularLocation>
</comment>
<name>I6UUK0_9TELE</name>
<dbReference type="InterPro" id="IPR018393">
    <property type="entry name" value="NADHpl_OxRdtase_5_subgr"/>
</dbReference>
<dbReference type="EC" id="7.1.1.2" evidence="2 16"/>
<comment type="function">
    <text evidence="16">Core subunit of the mitochondrial membrane respiratory chain NADH dehydrogenase (Complex I) which catalyzes electron transfer from NADH through the respiratory chain, using ubiquinone as an electron acceptor. Essential for the catalytic activity and assembly of complex I.</text>
</comment>
<evidence type="ECO:0000256" key="10">
    <source>
        <dbReference type="ARBA" id="ARBA00022989"/>
    </source>
</evidence>
<dbReference type="PRINTS" id="PR01434">
    <property type="entry name" value="NADHDHGNASE5"/>
</dbReference>
<feature type="transmembrane region" description="Helical" evidence="16">
    <location>
        <begin position="213"/>
        <end position="231"/>
    </location>
</feature>
<evidence type="ECO:0000256" key="8">
    <source>
        <dbReference type="ARBA" id="ARBA00022967"/>
    </source>
</evidence>
<dbReference type="NCBIfam" id="TIGR01974">
    <property type="entry name" value="NDH_I_L"/>
    <property type="match status" value="1"/>
</dbReference>
<feature type="transmembrane region" description="Helical" evidence="16">
    <location>
        <begin position="118"/>
        <end position="135"/>
    </location>
</feature>